<evidence type="ECO:0000256" key="4">
    <source>
        <dbReference type="ARBA" id="ARBA00022490"/>
    </source>
</evidence>
<keyword evidence="5 10" id="KW-0346">Stress response</keyword>
<evidence type="ECO:0000256" key="10">
    <source>
        <dbReference type="HAMAP-Rule" id="MF_01151"/>
    </source>
</evidence>
<keyword evidence="16" id="KW-1185">Reference proteome</keyword>
<dbReference type="GO" id="GO:0051082">
    <property type="term" value="F:unfolded protein binding"/>
    <property type="evidence" value="ECO:0007669"/>
    <property type="project" value="TreeGrafter"/>
</dbReference>
<reference evidence="16" key="1">
    <citation type="submission" date="2016-11" db="EMBL/GenBank/DDBJ databases">
        <authorList>
            <person name="Varghese N."/>
            <person name="Submissions S."/>
        </authorList>
    </citation>
    <scope>NUCLEOTIDE SEQUENCE [LARGE SCALE GENOMIC DNA]</scope>
    <source>
        <strain evidence="16">DSM 9756</strain>
    </source>
</reference>
<evidence type="ECO:0000256" key="13">
    <source>
        <dbReference type="SAM" id="Coils"/>
    </source>
</evidence>
<dbReference type="SUPFAM" id="SSF58014">
    <property type="entry name" value="Coiled-coil domain of nucleotide exchange factor GrpE"/>
    <property type="match status" value="1"/>
</dbReference>
<sequence length="213" mass="23842">MSDERKPNEQMEESGGAVNGQEPGQTSKPFDPDTATVDEWKALLAEKEAEIAALKDKLLRQAAEMENTRKRLERERTEAITFANENLLRELLTVIDNLERAIQHAEQEAENHQLLEGVKMTHKQFLDTLARFGCKPFESKGKDFDPCYHEAILQQETDEHPANSVVQEFQKGYMLHDRLLRPAMVAVAKGSRTAGPDAATAEESRAGGTDTAH</sequence>
<dbReference type="RefSeq" id="WP_073040327.1">
    <property type="nucleotide sequence ID" value="NZ_FQVB01000028.1"/>
</dbReference>
<feature type="region of interest" description="Disordered" evidence="14">
    <location>
        <begin position="191"/>
        <end position="213"/>
    </location>
</feature>
<comment type="similarity">
    <text evidence="2 10 12">Belongs to the GrpE family.</text>
</comment>
<evidence type="ECO:0000256" key="7">
    <source>
        <dbReference type="ARBA" id="ARBA00053401"/>
    </source>
</evidence>
<evidence type="ECO:0000256" key="2">
    <source>
        <dbReference type="ARBA" id="ARBA00009054"/>
    </source>
</evidence>
<dbReference type="PROSITE" id="PS01071">
    <property type="entry name" value="GRPE"/>
    <property type="match status" value="1"/>
</dbReference>
<keyword evidence="13" id="KW-0175">Coiled coil</keyword>
<evidence type="ECO:0000256" key="11">
    <source>
        <dbReference type="RuleBase" id="RU000639"/>
    </source>
</evidence>
<evidence type="ECO:0000256" key="6">
    <source>
        <dbReference type="ARBA" id="ARBA00023186"/>
    </source>
</evidence>
<dbReference type="GO" id="GO:0005829">
    <property type="term" value="C:cytosol"/>
    <property type="evidence" value="ECO:0007669"/>
    <property type="project" value="TreeGrafter"/>
</dbReference>
<dbReference type="GO" id="GO:0000774">
    <property type="term" value="F:adenyl-nucleotide exchange factor activity"/>
    <property type="evidence" value="ECO:0007669"/>
    <property type="project" value="InterPro"/>
</dbReference>
<dbReference type="GO" id="GO:0051087">
    <property type="term" value="F:protein-folding chaperone binding"/>
    <property type="evidence" value="ECO:0007669"/>
    <property type="project" value="InterPro"/>
</dbReference>
<evidence type="ECO:0000256" key="5">
    <source>
        <dbReference type="ARBA" id="ARBA00023016"/>
    </source>
</evidence>
<dbReference type="HAMAP" id="MF_01151">
    <property type="entry name" value="GrpE"/>
    <property type="match status" value="1"/>
</dbReference>
<evidence type="ECO:0000256" key="1">
    <source>
        <dbReference type="ARBA" id="ARBA00004496"/>
    </source>
</evidence>
<evidence type="ECO:0000256" key="8">
    <source>
        <dbReference type="ARBA" id="ARBA00072274"/>
    </source>
</evidence>
<dbReference type="OrthoDB" id="9789811at2"/>
<dbReference type="GO" id="GO:0042803">
    <property type="term" value="F:protein homodimerization activity"/>
    <property type="evidence" value="ECO:0007669"/>
    <property type="project" value="InterPro"/>
</dbReference>
<feature type="region of interest" description="Disordered" evidence="14">
    <location>
        <begin position="1"/>
        <end position="37"/>
    </location>
</feature>
<gene>
    <name evidence="10" type="primary">grpE</name>
    <name evidence="15" type="ORF">SAMN02745206_02691</name>
</gene>
<evidence type="ECO:0000256" key="14">
    <source>
        <dbReference type="SAM" id="MobiDB-lite"/>
    </source>
</evidence>
<dbReference type="STRING" id="1121391.SAMN02745206_02691"/>
<dbReference type="PRINTS" id="PR00773">
    <property type="entry name" value="GRPEPROTEIN"/>
</dbReference>
<accession>A0A1M5EPN1</accession>
<evidence type="ECO:0000313" key="16">
    <source>
        <dbReference type="Proteomes" id="UP000184076"/>
    </source>
</evidence>
<dbReference type="NCBIfam" id="NF010738">
    <property type="entry name" value="PRK14140.1"/>
    <property type="match status" value="1"/>
</dbReference>
<keyword evidence="4 10" id="KW-0963">Cytoplasm</keyword>
<evidence type="ECO:0000256" key="3">
    <source>
        <dbReference type="ARBA" id="ARBA00011738"/>
    </source>
</evidence>
<organism evidence="15 16">
    <name type="scientific">Desulfacinum infernum DSM 9756</name>
    <dbReference type="NCBI Taxonomy" id="1121391"/>
    <lineage>
        <taxon>Bacteria</taxon>
        <taxon>Pseudomonadati</taxon>
        <taxon>Thermodesulfobacteriota</taxon>
        <taxon>Syntrophobacteria</taxon>
        <taxon>Syntrophobacterales</taxon>
        <taxon>Syntrophobacteraceae</taxon>
        <taxon>Desulfacinum</taxon>
    </lineage>
</organism>
<dbReference type="FunFam" id="2.30.22.10:FF:000001">
    <property type="entry name" value="Protein GrpE"/>
    <property type="match status" value="1"/>
</dbReference>
<evidence type="ECO:0000313" key="15">
    <source>
        <dbReference type="EMBL" id="SHF80992.1"/>
    </source>
</evidence>
<dbReference type="SUPFAM" id="SSF51064">
    <property type="entry name" value="Head domain of nucleotide exchange factor GrpE"/>
    <property type="match status" value="1"/>
</dbReference>
<dbReference type="Pfam" id="PF01025">
    <property type="entry name" value="GrpE"/>
    <property type="match status" value="1"/>
</dbReference>
<dbReference type="Proteomes" id="UP000184076">
    <property type="component" value="Unassembled WGS sequence"/>
</dbReference>
<comment type="function">
    <text evidence="7 10 11">Participates actively in the response to hyperosmotic and heat shock by preventing the aggregation of stress-denatured proteins, in association with DnaK and GrpE. It is the nucleotide exchange factor for DnaK and may function as a thermosensor. Unfolded proteins bind initially to DnaJ; upon interaction with the DnaJ-bound protein, DnaK hydrolyzes its bound ATP, resulting in the formation of a stable complex. GrpE releases ADP from DnaK; ATP binding to DnaK triggers the release of the substrate protein, thus completing the reaction cycle. Several rounds of ATP-dependent interactions between DnaJ, DnaK and GrpE are required for fully efficient folding.</text>
</comment>
<dbReference type="PANTHER" id="PTHR21237">
    <property type="entry name" value="GRPE PROTEIN"/>
    <property type="match status" value="1"/>
</dbReference>
<feature type="coiled-coil region" evidence="13">
    <location>
        <begin position="37"/>
        <end position="115"/>
    </location>
</feature>
<proteinExistence type="inferred from homology"/>
<dbReference type="CDD" id="cd00446">
    <property type="entry name" value="GrpE"/>
    <property type="match status" value="1"/>
</dbReference>
<evidence type="ECO:0000256" key="12">
    <source>
        <dbReference type="RuleBase" id="RU004478"/>
    </source>
</evidence>
<dbReference type="PANTHER" id="PTHR21237:SF23">
    <property type="entry name" value="GRPE PROTEIN HOMOLOG, MITOCHONDRIAL"/>
    <property type="match status" value="1"/>
</dbReference>
<dbReference type="EMBL" id="FQVB01000028">
    <property type="protein sequence ID" value="SHF80992.1"/>
    <property type="molecule type" value="Genomic_DNA"/>
</dbReference>
<keyword evidence="6 10" id="KW-0143">Chaperone</keyword>
<dbReference type="InterPro" id="IPR013805">
    <property type="entry name" value="GrpE_CC"/>
</dbReference>
<name>A0A1M5EPN1_9BACT</name>
<dbReference type="InterPro" id="IPR009012">
    <property type="entry name" value="GrpE_head"/>
</dbReference>
<dbReference type="Gene3D" id="3.90.20.20">
    <property type="match status" value="1"/>
</dbReference>
<dbReference type="InterPro" id="IPR000740">
    <property type="entry name" value="GrpE"/>
</dbReference>
<protein>
    <recommendedName>
        <fullName evidence="8 10">Protein GrpE</fullName>
    </recommendedName>
    <alternativeName>
        <fullName evidence="9 10">HSP-70 cofactor</fullName>
    </alternativeName>
</protein>
<dbReference type="AlphaFoldDB" id="A0A1M5EPN1"/>
<comment type="subcellular location">
    <subcellularLocation>
        <location evidence="1 10">Cytoplasm</location>
    </subcellularLocation>
</comment>
<dbReference type="GO" id="GO:0006457">
    <property type="term" value="P:protein folding"/>
    <property type="evidence" value="ECO:0007669"/>
    <property type="project" value="InterPro"/>
</dbReference>
<comment type="subunit">
    <text evidence="3 10">Homodimer.</text>
</comment>
<evidence type="ECO:0000256" key="9">
    <source>
        <dbReference type="ARBA" id="ARBA00076414"/>
    </source>
</evidence>
<dbReference type="NCBIfam" id="NF010748">
    <property type="entry name" value="PRK14150.1"/>
    <property type="match status" value="1"/>
</dbReference>
<dbReference type="Gene3D" id="2.30.22.10">
    <property type="entry name" value="Head domain of nucleotide exchange factor GrpE"/>
    <property type="match status" value="1"/>
</dbReference>